<dbReference type="PANTHER" id="PTHR30472:SF1">
    <property type="entry name" value="FE(3+) DICITRATE TRANSPORT SYSTEM PERMEASE PROTEIN FECC-RELATED"/>
    <property type="match status" value="1"/>
</dbReference>
<reference evidence="10" key="1">
    <citation type="submission" date="2015-08" db="EMBL/GenBank/DDBJ databases">
        <title>Genome sequencing project for genomic taxonomy and phylogenomics of Bacillus-like bacteria.</title>
        <authorList>
            <person name="Liu B."/>
            <person name="Wang J."/>
            <person name="Zhu Y."/>
            <person name="Liu G."/>
            <person name="Chen Q."/>
            <person name="Chen Z."/>
            <person name="Lan J."/>
            <person name="Che J."/>
            <person name="Ge C."/>
            <person name="Shi H."/>
            <person name="Pan Z."/>
            <person name="Liu X."/>
        </authorList>
    </citation>
    <scope>NUCLEOTIDE SEQUENCE [LARGE SCALE GENOMIC DNA]</scope>
    <source>
        <strain evidence="10">FJAT-4402</strain>
    </source>
</reference>
<dbReference type="GO" id="GO:0005886">
    <property type="term" value="C:plasma membrane"/>
    <property type="evidence" value="ECO:0007669"/>
    <property type="project" value="UniProtKB-SubCell"/>
</dbReference>
<protein>
    <submittedName>
        <fullName evidence="9">Iron-siderophore ABC transporter permease</fullName>
    </submittedName>
</protein>
<dbReference type="AlphaFoldDB" id="A0A0M5JDX4"/>
<dbReference type="Proteomes" id="UP000067625">
    <property type="component" value="Chromosome"/>
</dbReference>
<comment type="similarity">
    <text evidence="2">Belongs to the binding-protein-dependent transport system permease family. FecCD subfamily.</text>
</comment>
<name>A0A0M5JDX4_9BACI</name>
<feature type="transmembrane region" description="Helical" evidence="8">
    <location>
        <begin position="60"/>
        <end position="80"/>
    </location>
</feature>
<dbReference type="GO" id="GO:0033214">
    <property type="term" value="P:siderophore-iron import into cell"/>
    <property type="evidence" value="ECO:0007669"/>
    <property type="project" value="TreeGrafter"/>
</dbReference>
<feature type="transmembrane region" description="Helical" evidence="8">
    <location>
        <begin position="234"/>
        <end position="259"/>
    </location>
</feature>
<dbReference type="EMBL" id="CP012600">
    <property type="protein sequence ID" value="ALC81369.1"/>
    <property type="molecule type" value="Genomic_DNA"/>
</dbReference>
<dbReference type="PATRIC" id="fig|1441095.3.peg.1543"/>
<keyword evidence="3" id="KW-0813">Transport</keyword>
<dbReference type="InterPro" id="IPR037294">
    <property type="entry name" value="ABC_BtuC-like"/>
</dbReference>
<evidence type="ECO:0000256" key="4">
    <source>
        <dbReference type="ARBA" id="ARBA00022475"/>
    </source>
</evidence>
<dbReference type="GO" id="GO:0022857">
    <property type="term" value="F:transmembrane transporter activity"/>
    <property type="evidence" value="ECO:0007669"/>
    <property type="project" value="InterPro"/>
</dbReference>
<feature type="transmembrane region" description="Helical" evidence="8">
    <location>
        <begin position="92"/>
        <end position="111"/>
    </location>
</feature>
<dbReference type="OrthoDB" id="9811721at2"/>
<sequence length="338" mass="35823">MDPHKKKIVICLLSLFFIIILFFYLSLKIGAFSYSFSSIIHFLFSGETSKESIVFNDVRLPRAVITAVIGANLAVAGALMQILTKNPLASPSVFGINAGASFTVVSFIVFIPGIMGWPLLLAAFLGGFIAAALIFLISSILKGGNLEVKVALTGVAIQALLSSCTQGLLLFNEDSAQNILVWLAGTVAGTKWEDVFLILPVSLIALIVSFCLAGPLSVLALGDDVARGLGQRIFILKAAAGFLVVVLAGASVAAVGPIGFVGLITPHVVRYIAGTDYRVILPLSALFGGALLLAADVMSRFIAFPYETPVGIVTALIGAPYFIYLAKFYKKRRSFSRA</sequence>
<gene>
    <name evidence="9" type="ORF">AM592_06990</name>
</gene>
<dbReference type="CDD" id="cd06550">
    <property type="entry name" value="TM_ABC_iron-siderophores_like"/>
    <property type="match status" value="1"/>
</dbReference>
<comment type="subcellular location">
    <subcellularLocation>
        <location evidence="1">Cell membrane</location>
        <topology evidence="1">Multi-pass membrane protein</topology>
    </subcellularLocation>
</comment>
<keyword evidence="4" id="KW-1003">Cell membrane</keyword>
<dbReference type="STRING" id="1441095.AM592_06990"/>
<dbReference type="FunFam" id="1.10.3470.10:FF:000001">
    <property type="entry name" value="Vitamin B12 ABC transporter permease BtuC"/>
    <property type="match status" value="1"/>
</dbReference>
<evidence type="ECO:0000256" key="8">
    <source>
        <dbReference type="SAM" id="Phobius"/>
    </source>
</evidence>
<keyword evidence="7 8" id="KW-0472">Membrane</keyword>
<evidence type="ECO:0000256" key="5">
    <source>
        <dbReference type="ARBA" id="ARBA00022692"/>
    </source>
</evidence>
<feature type="transmembrane region" description="Helical" evidence="8">
    <location>
        <begin position="310"/>
        <end position="329"/>
    </location>
</feature>
<dbReference type="InterPro" id="IPR000522">
    <property type="entry name" value="ABC_transptr_permease_BtuC"/>
</dbReference>
<reference evidence="9 10" key="2">
    <citation type="journal article" date="2016" name="Int. J. Syst. Evol. Microbiol.">
        <title>Bacillus gobiensis sp. nov., isolated from a soil sample.</title>
        <authorList>
            <person name="Liu B."/>
            <person name="Liu G.H."/>
            <person name="Cetin S."/>
            <person name="Schumann P."/>
            <person name="Pan Z.Z."/>
            <person name="Chen Q.Q."/>
        </authorList>
    </citation>
    <scope>NUCLEOTIDE SEQUENCE [LARGE SCALE GENOMIC DNA]</scope>
    <source>
        <strain evidence="9 10">FJAT-4402</strain>
    </source>
</reference>
<dbReference type="SUPFAM" id="SSF81345">
    <property type="entry name" value="ABC transporter involved in vitamin B12 uptake, BtuC"/>
    <property type="match status" value="1"/>
</dbReference>
<dbReference type="PANTHER" id="PTHR30472">
    <property type="entry name" value="FERRIC ENTEROBACTIN TRANSPORT SYSTEM PERMEASE PROTEIN"/>
    <property type="match status" value="1"/>
</dbReference>
<feature type="transmembrane region" description="Helical" evidence="8">
    <location>
        <begin position="7"/>
        <end position="27"/>
    </location>
</feature>
<feature type="transmembrane region" description="Helical" evidence="8">
    <location>
        <begin position="117"/>
        <end position="138"/>
    </location>
</feature>
<evidence type="ECO:0000256" key="2">
    <source>
        <dbReference type="ARBA" id="ARBA00007935"/>
    </source>
</evidence>
<evidence type="ECO:0000256" key="1">
    <source>
        <dbReference type="ARBA" id="ARBA00004651"/>
    </source>
</evidence>
<keyword evidence="10" id="KW-1185">Reference proteome</keyword>
<dbReference type="Gene3D" id="1.10.3470.10">
    <property type="entry name" value="ABC transporter involved in vitamin B12 uptake, BtuC"/>
    <property type="match status" value="1"/>
</dbReference>
<evidence type="ECO:0000256" key="7">
    <source>
        <dbReference type="ARBA" id="ARBA00023136"/>
    </source>
</evidence>
<keyword evidence="5 8" id="KW-0812">Transmembrane</keyword>
<accession>A0A0M5JDX4</accession>
<keyword evidence="6 8" id="KW-1133">Transmembrane helix</keyword>
<evidence type="ECO:0000313" key="9">
    <source>
        <dbReference type="EMBL" id="ALC81369.1"/>
    </source>
</evidence>
<dbReference type="Pfam" id="PF01032">
    <property type="entry name" value="FecCD"/>
    <property type="match status" value="1"/>
</dbReference>
<feature type="transmembrane region" description="Helical" evidence="8">
    <location>
        <begin position="195"/>
        <end position="222"/>
    </location>
</feature>
<organism evidence="9 10">
    <name type="scientific">Bacillus gobiensis</name>
    <dbReference type="NCBI Taxonomy" id="1441095"/>
    <lineage>
        <taxon>Bacteria</taxon>
        <taxon>Bacillati</taxon>
        <taxon>Bacillota</taxon>
        <taxon>Bacilli</taxon>
        <taxon>Bacillales</taxon>
        <taxon>Bacillaceae</taxon>
        <taxon>Bacillus</taxon>
    </lineage>
</organism>
<evidence type="ECO:0000256" key="6">
    <source>
        <dbReference type="ARBA" id="ARBA00022989"/>
    </source>
</evidence>
<dbReference type="RefSeq" id="WP_053603126.1">
    <property type="nucleotide sequence ID" value="NZ_CP012600.1"/>
</dbReference>
<evidence type="ECO:0000256" key="3">
    <source>
        <dbReference type="ARBA" id="ARBA00022448"/>
    </source>
</evidence>
<evidence type="ECO:0000313" key="10">
    <source>
        <dbReference type="Proteomes" id="UP000067625"/>
    </source>
</evidence>
<proteinExistence type="inferred from homology"/>
<feature type="transmembrane region" description="Helical" evidence="8">
    <location>
        <begin position="279"/>
        <end position="298"/>
    </location>
</feature>